<reference evidence="2" key="1">
    <citation type="submission" date="2020-11" db="EMBL/GenBank/DDBJ databases">
        <authorList>
            <person name="Tran Van P."/>
        </authorList>
    </citation>
    <scope>NUCLEOTIDE SEQUENCE</scope>
</reference>
<evidence type="ECO:0000313" key="3">
    <source>
        <dbReference type="Proteomes" id="UP000678499"/>
    </source>
</evidence>
<name>A0A7R9C1I8_9CRUS</name>
<dbReference type="AlphaFoldDB" id="A0A7R9C1I8"/>
<proteinExistence type="predicted"/>
<feature type="non-terminal residue" evidence="2">
    <location>
        <position position="1"/>
    </location>
</feature>
<organism evidence="2">
    <name type="scientific">Notodromas monacha</name>
    <dbReference type="NCBI Taxonomy" id="399045"/>
    <lineage>
        <taxon>Eukaryota</taxon>
        <taxon>Metazoa</taxon>
        <taxon>Ecdysozoa</taxon>
        <taxon>Arthropoda</taxon>
        <taxon>Crustacea</taxon>
        <taxon>Oligostraca</taxon>
        <taxon>Ostracoda</taxon>
        <taxon>Podocopa</taxon>
        <taxon>Podocopida</taxon>
        <taxon>Cypridocopina</taxon>
        <taxon>Cypridoidea</taxon>
        <taxon>Cyprididae</taxon>
        <taxon>Notodromas</taxon>
    </lineage>
</organism>
<feature type="region of interest" description="Disordered" evidence="1">
    <location>
        <begin position="47"/>
        <end position="91"/>
    </location>
</feature>
<evidence type="ECO:0000313" key="2">
    <source>
        <dbReference type="EMBL" id="CAD7285533.1"/>
    </source>
</evidence>
<dbReference type="EMBL" id="OA898109">
    <property type="protein sequence ID" value="CAD7285533.1"/>
    <property type="molecule type" value="Genomic_DNA"/>
</dbReference>
<accession>A0A7R9C1I8</accession>
<sequence>MEPADALLVPTMATSASFSASDADPNTVVSDDFVSSCGILSVLDHQQQKTFSSKESDDQSFPRMPEIRISEEDPLISEELSGPFSFPASQN</sequence>
<dbReference type="EMBL" id="CAJPEX010016072">
    <property type="protein sequence ID" value="CAG0925685.1"/>
    <property type="molecule type" value="Genomic_DNA"/>
</dbReference>
<gene>
    <name evidence="2" type="ORF">NMOB1V02_LOCUS13135</name>
</gene>
<evidence type="ECO:0000256" key="1">
    <source>
        <dbReference type="SAM" id="MobiDB-lite"/>
    </source>
</evidence>
<dbReference type="Proteomes" id="UP000678499">
    <property type="component" value="Unassembled WGS sequence"/>
</dbReference>
<keyword evidence="3" id="KW-1185">Reference proteome</keyword>
<protein>
    <submittedName>
        <fullName evidence="2">Uncharacterized protein</fullName>
    </submittedName>
</protein>